<evidence type="ECO:0000313" key="3">
    <source>
        <dbReference type="Proteomes" id="UP000006201"/>
    </source>
</evidence>
<feature type="transmembrane region" description="Helical" evidence="1">
    <location>
        <begin position="117"/>
        <end position="139"/>
    </location>
</feature>
<dbReference type="EMBL" id="AAOH01000014">
    <property type="protein sequence ID" value="EAR26487.1"/>
    <property type="molecule type" value="Genomic_DNA"/>
</dbReference>
<evidence type="ECO:0000313" key="2">
    <source>
        <dbReference type="EMBL" id="EAR26487.1"/>
    </source>
</evidence>
<feature type="transmembrane region" description="Helical" evidence="1">
    <location>
        <begin position="90"/>
        <end position="111"/>
    </location>
</feature>
<dbReference type="InterPro" id="IPR021318">
    <property type="entry name" value="DUF2919"/>
</dbReference>
<dbReference type="AlphaFoldDB" id="A4CFR0"/>
<keyword evidence="1" id="KW-1133">Transmembrane helix</keyword>
<dbReference type="Proteomes" id="UP000006201">
    <property type="component" value="Unassembled WGS sequence"/>
</dbReference>
<dbReference type="STRING" id="87626.PTD2_04851"/>
<proteinExistence type="predicted"/>
<organism evidence="2 3">
    <name type="scientific">Pseudoalteromonas tunicata D2</name>
    <dbReference type="NCBI Taxonomy" id="87626"/>
    <lineage>
        <taxon>Bacteria</taxon>
        <taxon>Pseudomonadati</taxon>
        <taxon>Pseudomonadota</taxon>
        <taxon>Gammaproteobacteria</taxon>
        <taxon>Alteromonadales</taxon>
        <taxon>Pseudoalteromonadaceae</taxon>
        <taxon>Pseudoalteromonas</taxon>
    </lineage>
</organism>
<dbReference type="RefSeq" id="WP_009839349.1">
    <property type="nucleotide sequence ID" value="NZ_AAOH01000014.1"/>
</dbReference>
<keyword evidence="3" id="KW-1185">Reference proteome</keyword>
<feature type="transmembrane region" description="Helical" evidence="1">
    <location>
        <begin position="21"/>
        <end position="39"/>
    </location>
</feature>
<protein>
    <recommendedName>
        <fullName evidence="4">DUF2919 domain-containing protein</fullName>
    </recommendedName>
</protein>
<evidence type="ECO:0000256" key="1">
    <source>
        <dbReference type="SAM" id="Phobius"/>
    </source>
</evidence>
<dbReference type="OrthoDB" id="6314776at2"/>
<comment type="caution">
    <text evidence="2">The sequence shown here is derived from an EMBL/GenBank/DDBJ whole genome shotgun (WGS) entry which is preliminary data.</text>
</comment>
<dbReference type="HOGENOM" id="CLU_1593188_0_0_6"/>
<keyword evidence="1" id="KW-0812">Transmembrane</keyword>
<gene>
    <name evidence="2" type="ORF">PTD2_04851</name>
</gene>
<accession>A4CFR0</accession>
<dbReference type="Pfam" id="PF11143">
    <property type="entry name" value="DUF2919"/>
    <property type="match status" value="1"/>
</dbReference>
<feature type="transmembrane region" description="Helical" evidence="1">
    <location>
        <begin position="59"/>
        <end position="78"/>
    </location>
</feature>
<sequence>MTVFGPEYWDKHGLYKAPIGFVLTLAVLMRAYLIWILAAVSRQPELDIMGLFYRDKDQFFVALAIASISLPTVVLYFLRRPDAKPHLRRPWRFMKWPLVCCAVVDLVWLVLQSAHNYFAFSEFIAIQAMLLIWVLLYLFNSRYLPVFFKDWPEPVNVEKPNASKETS</sequence>
<keyword evidence="1" id="KW-0472">Membrane</keyword>
<evidence type="ECO:0008006" key="4">
    <source>
        <dbReference type="Google" id="ProtNLM"/>
    </source>
</evidence>
<reference evidence="2 3" key="1">
    <citation type="submission" date="2006-02" db="EMBL/GenBank/DDBJ databases">
        <authorList>
            <person name="Moran M.A."/>
            <person name="Kjelleberg S."/>
            <person name="Egan S."/>
            <person name="Saunders N."/>
            <person name="Thomas T."/>
            <person name="Ferriera S."/>
            <person name="Johnson J."/>
            <person name="Kravitz S."/>
            <person name="Halpern A."/>
            <person name="Remington K."/>
            <person name="Beeson K."/>
            <person name="Tran B."/>
            <person name="Rogers Y.-H."/>
            <person name="Friedman R."/>
            <person name="Venter J.C."/>
        </authorList>
    </citation>
    <scope>NUCLEOTIDE SEQUENCE [LARGE SCALE GENOMIC DNA]</scope>
    <source>
        <strain evidence="2 3">D2</strain>
    </source>
</reference>
<name>A4CFR0_9GAMM</name>
<dbReference type="eggNOG" id="ENOG5031QK4">
    <property type="taxonomic scope" value="Bacteria"/>
</dbReference>